<comment type="similarity">
    <text evidence="2 6">Belongs to the GMC oxidoreductase family.</text>
</comment>
<dbReference type="InterPro" id="IPR012132">
    <property type="entry name" value="GMC_OxRdtase"/>
</dbReference>
<dbReference type="Proteomes" id="UP000198926">
    <property type="component" value="Unassembled WGS sequence"/>
</dbReference>
<keyword evidence="4 5" id="KW-0274">FAD</keyword>
<evidence type="ECO:0000256" key="4">
    <source>
        <dbReference type="ARBA" id="ARBA00022827"/>
    </source>
</evidence>
<evidence type="ECO:0000256" key="3">
    <source>
        <dbReference type="ARBA" id="ARBA00022630"/>
    </source>
</evidence>
<evidence type="ECO:0000256" key="5">
    <source>
        <dbReference type="PIRSR" id="PIRSR000137-2"/>
    </source>
</evidence>
<feature type="region of interest" description="Disordered" evidence="7">
    <location>
        <begin position="129"/>
        <end position="156"/>
    </location>
</feature>
<dbReference type="SUPFAM" id="SSF54373">
    <property type="entry name" value="FAD-linked reductases, C-terminal domain"/>
    <property type="match status" value="1"/>
</dbReference>
<dbReference type="PANTHER" id="PTHR11552:SF147">
    <property type="entry name" value="CHOLINE DEHYDROGENASE, MITOCHONDRIAL"/>
    <property type="match status" value="1"/>
</dbReference>
<dbReference type="InterPro" id="IPR007867">
    <property type="entry name" value="GMC_OxRtase_C"/>
</dbReference>
<proteinExistence type="inferred from homology"/>
<dbReference type="Gene3D" id="3.50.50.60">
    <property type="entry name" value="FAD/NAD(P)-binding domain"/>
    <property type="match status" value="1"/>
</dbReference>
<name>A0A1I6MZR6_9RHOB</name>
<dbReference type="SUPFAM" id="SSF51905">
    <property type="entry name" value="FAD/NAD(P)-binding domain"/>
    <property type="match status" value="1"/>
</dbReference>
<dbReference type="GO" id="GO:0050660">
    <property type="term" value="F:flavin adenine dinucleotide binding"/>
    <property type="evidence" value="ECO:0007669"/>
    <property type="project" value="InterPro"/>
</dbReference>
<dbReference type="GO" id="GO:0016614">
    <property type="term" value="F:oxidoreductase activity, acting on CH-OH group of donors"/>
    <property type="evidence" value="ECO:0007669"/>
    <property type="project" value="InterPro"/>
</dbReference>
<evidence type="ECO:0000256" key="2">
    <source>
        <dbReference type="ARBA" id="ARBA00010790"/>
    </source>
</evidence>
<evidence type="ECO:0000256" key="7">
    <source>
        <dbReference type="SAM" id="MobiDB-lite"/>
    </source>
</evidence>
<evidence type="ECO:0000259" key="9">
    <source>
        <dbReference type="PROSITE" id="PS00624"/>
    </source>
</evidence>
<dbReference type="PIRSF" id="PIRSF000137">
    <property type="entry name" value="Alcohol_oxidase"/>
    <property type="match status" value="1"/>
</dbReference>
<dbReference type="EMBL" id="FOZM01000003">
    <property type="protein sequence ID" value="SFS21174.1"/>
    <property type="molecule type" value="Genomic_DNA"/>
</dbReference>
<feature type="binding site" evidence="5">
    <location>
        <begin position="89"/>
        <end position="92"/>
    </location>
    <ligand>
        <name>FAD</name>
        <dbReference type="ChEBI" id="CHEBI:57692"/>
    </ligand>
</feature>
<reference evidence="10 11" key="1">
    <citation type="submission" date="2016-10" db="EMBL/GenBank/DDBJ databases">
        <authorList>
            <person name="de Groot N.N."/>
        </authorList>
    </citation>
    <scope>NUCLEOTIDE SEQUENCE [LARGE SCALE GENOMIC DNA]</scope>
    <source>
        <strain evidence="10 11">DSM 29433</strain>
    </source>
</reference>
<protein>
    <submittedName>
        <fullName evidence="10">Choline dehydrogenase</fullName>
    </submittedName>
</protein>
<dbReference type="PROSITE" id="PS00624">
    <property type="entry name" value="GMC_OXRED_2"/>
    <property type="match status" value="1"/>
</dbReference>
<dbReference type="OrthoDB" id="7789073at2"/>
<dbReference type="RefSeq" id="WP_090209731.1">
    <property type="nucleotide sequence ID" value="NZ_FOZM01000003.1"/>
</dbReference>
<evidence type="ECO:0000256" key="6">
    <source>
        <dbReference type="RuleBase" id="RU003968"/>
    </source>
</evidence>
<sequence>MEFDFVIIGAGSAGCAVAKGLSDANVGTICVLEAGPTDAVPQVKVPFGLLYTMGSRRDWRFQSAAQASAGMRRMKVSRGRMIGGSSSINSMVWFRGRMDDYANWDLPGWDHVSVQDNFEEVEAAIQPQRLPDPHPISEAFGRTLGSNGLATPTPERESAGVFHTNMRHGRRWSAADAFLRPAQRSGNCEVLPGANVDRIAFEENRARTVVLTDGRKISARRGIVLSAGSIGSPAILMRSGVGPTGHLQEQGINVLCDARGVGQNLHDHPAVGVHHVGPNSGYGLTAKQMPAWMLSPIQWLLMRKGRMTSNFVEAGAFFRAAPVGPDGDDRPDVQTHFIPYMMGYRGKAITTGSGFFADVCVCRPVSRGRLTLSSKDPHDAPNIDLGVLSDPADLSVLVAGFKRLRTIIATAPFGDYQAPEAHPAEAVQTDDEIEDYVRNNCGTAYHPVGTLAMGVGSEPVAPDMKVKQVEGLWAADASVMPKITSANTNAPSMMIGHRAAKFICREIGRG</sequence>
<evidence type="ECO:0000313" key="11">
    <source>
        <dbReference type="Proteomes" id="UP000198926"/>
    </source>
</evidence>
<gene>
    <name evidence="10" type="ORF">SAMN05444714_2758</name>
</gene>
<evidence type="ECO:0000256" key="1">
    <source>
        <dbReference type="ARBA" id="ARBA00001974"/>
    </source>
</evidence>
<evidence type="ECO:0000259" key="8">
    <source>
        <dbReference type="PROSITE" id="PS00623"/>
    </source>
</evidence>
<dbReference type="PROSITE" id="PS00623">
    <property type="entry name" value="GMC_OXRED_1"/>
    <property type="match status" value="1"/>
</dbReference>
<keyword evidence="3 6" id="KW-0285">Flavoprotein</keyword>
<dbReference type="InterPro" id="IPR000172">
    <property type="entry name" value="GMC_OxRdtase_N"/>
</dbReference>
<comment type="cofactor">
    <cofactor evidence="1 5">
        <name>FAD</name>
        <dbReference type="ChEBI" id="CHEBI:57692"/>
    </cofactor>
</comment>
<evidence type="ECO:0000313" key="10">
    <source>
        <dbReference type="EMBL" id="SFS21174.1"/>
    </source>
</evidence>
<dbReference type="Gene3D" id="3.30.410.40">
    <property type="match status" value="1"/>
</dbReference>
<feature type="domain" description="Glucose-methanol-choline oxidoreductase N-terminal" evidence="9">
    <location>
        <begin position="228"/>
        <end position="242"/>
    </location>
</feature>
<keyword evidence="11" id="KW-1185">Reference proteome</keyword>
<feature type="domain" description="Glucose-methanol-choline oxidoreductase N-terminal" evidence="8">
    <location>
        <begin position="79"/>
        <end position="102"/>
    </location>
</feature>
<dbReference type="Pfam" id="PF00732">
    <property type="entry name" value="GMC_oxred_N"/>
    <property type="match status" value="1"/>
</dbReference>
<accession>A0A1I6MZR6</accession>
<dbReference type="AlphaFoldDB" id="A0A1I6MZR6"/>
<dbReference type="InterPro" id="IPR036188">
    <property type="entry name" value="FAD/NAD-bd_sf"/>
</dbReference>
<feature type="binding site" evidence="5">
    <location>
        <position position="196"/>
    </location>
    <ligand>
        <name>FAD</name>
        <dbReference type="ChEBI" id="CHEBI:57692"/>
    </ligand>
</feature>
<dbReference type="PANTHER" id="PTHR11552">
    <property type="entry name" value="GLUCOSE-METHANOL-CHOLINE GMC OXIDOREDUCTASE"/>
    <property type="match status" value="1"/>
</dbReference>
<dbReference type="Pfam" id="PF05199">
    <property type="entry name" value="GMC_oxred_C"/>
    <property type="match status" value="1"/>
</dbReference>
<dbReference type="STRING" id="1123755.SAMN05444714_2758"/>
<organism evidence="10 11">
    <name type="scientific">Yoonia litorea</name>
    <dbReference type="NCBI Taxonomy" id="1123755"/>
    <lineage>
        <taxon>Bacteria</taxon>
        <taxon>Pseudomonadati</taxon>
        <taxon>Pseudomonadota</taxon>
        <taxon>Alphaproteobacteria</taxon>
        <taxon>Rhodobacterales</taxon>
        <taxon>Paracoccaceae</taxon>
        <taxon>Yoonia</taxon>
    </lineage>
</organism>